<dbReference type="InParanoid" id="A0A7L4YK15"/>
<dbReference type="AlphaFoldDB" id="A0A7L4YK15"/>
<organism evidence="1 2">
    <name type="scientific">Epidermidibacterium keratini</name>
    <dbReference type="NCBI Taxonomy" id="1891644"/>
    <lineage>
        <taxon>Bacteria</taxon>
        <taxon>Bacillati</taxon>
        <taxon>Actinomycetota</taxon>
        <taxon>Actinomycetes</taxon>
        <taxon>Sporichthyales</taxon>
        <taxon>Sporichthyaceae</taxon>
        <taxon>Epidermidibacterium</taxon>
    </lineage>
</organism>
<evidence type="ECO:0000313" key="2">
    <source>
        <dbReference type="Proteomes" id="UP000463857"/>
    </source>
</evidence>
<evidence type="ECO:0000313" key="1">
    <source>
        <dbReference type="EMBL" id="QHB99449.1"/>
    </source>
</evidence>
<sequence>MSGPEMTDLLARTPDGVQVQVEYTDGTTITGVLQTHGNSRYVGDWAMAYIVYDGKVRQWVRHVSVERAGDAA</sequence>
<dbReference type="Proteomes" id="UP000463857">
    <property type="component" value="Chromosome"/>
</dbReference>
<accession>A0A7L4YK15</accession>
<keyword evidence="2" id="KW-1185">Reference proteome</keyword>
<protein>
    <submittedName>
        <fullName evidence="1">Uncharacterized protein</fullName>
    </submittedName>
</protein>
<dbReference type="RefSeq" id="WP_159542994.1">
    <property type="nucleotide sequence ID" value="NZ_CP047156.1"/>
</dbReference>
<reference evidence="1 2" key="1">
    <citation type="journal article" date="2018" name="Int. J. Syst. Evol. Microbiol.">
        <title>Epidermidibacterium keratini gen. nov., sp. nov., a member of the family Sporichthyaceae, isolated from keratin epidermis.</title>
        <authorList>
            <person name="Lee D.G."/>
            <person name="Trujillo M.E."/>
            <person name="Kang S."/>
            <person name="Nam J.J."/>
            <person name="Kim Y.J."/>
        </authorList>
    </citation>
    <scope>NUCLEOTIDE SEQUENCE [LARGE SCALE GENOMIC DNA]</scope>
    <source>
        <strain evidence="1 2">EPI-7</strain>
    </source>
</reference>
<proteinExistence type="predicted"/>
<dbReference type="EMBL" id="CP047156">
    <property type="protein sequence ID" value="QHB99449.1"/>
    <property type="molecule type" value="Genomic_DNA"/>
</dbReference>
<dbReference type="KEGG" id="eke:EK0264_03575"/>
<gene>
    <name evidence="1" type="ORF">EK0264_03575</name>
</gene>
<name>A0A7L4YK15_9ACTN</name>